<reference evidence="4" key="1">
    <citation type="submission" date="2021-01" db="EMBL/GenBank/DDBJ databases">
        <authorList>
            <person name="Corre E."/>
            <person name="Pelletier E."/>
            <person name="Niang G."/>
            <person name="Scheremetjew M."/>
            <person name="Finn R."/>
            <person name="Kale V."/>
            <person name="Holt S."/>
            <person name="Cochrane G."/>
            <person name="Meng A."/>
            <person name="Brown T."/>
            <person name="Cohen L."/>
        </authorList>
    </citation>
    <scope>NUCLEOTIDE SEQUENCE</scope>
    <source>
        <strain evidence="4">CCMP3276</strain>
    </source>
</reference>
<dbReference type="AlphaFoldDB" id="A0A7S0T7Y0"/>
<evidence type="ECO:0000313" key="4">
    <source>
        <dbReference type="EMBL" id="CAD8726366.1"/>
    </source>
</evidence>
<dbReference type="SUPFAM" id="SSF55729">
    <property type="entry name" value="Acyl-CoA N-acyltransferases (Nat)"/>
    <property type="match status" value="1"/>
</dbReference>
<feature type="domain" description="N-acetyltransferase" evidence="3">
    <location>
        <begin position="54"/>
        <end position="219"/>
    </location>
</feature>
<name>A0A7S0T7Y0_9RHOD</name>
<dbReference type="Gene3D" id="3.40.630.30">
    <property type="match status" value="1"/>
</dbReference>
<dbReference type="PANTHER" id="PTHR43877">
    <property type="entry name" value="AMINOALKYLPHOSPHONATE N-ACETYLTRANSFERASE-RELATED-RELATED"/>
    <property type="match status" value="1"/>
</dbReference>
<keyword evidence="1" id="KW-0808">Transferase</keyword>
<evidence type="ECO:0000256" key="2">
    <source>
        <dbReference type="ARBA" id="ARBA00023315"/>
    </source>
</evidence>
<dbReference type="Pfam" id="PF00583">
    <property type="entry name" value="Acetyltransf_1"/>
    <property type="match status" value="1"/>
</dbReference>
<dbReference type="InterPro" id="IPR050832">
    <property type="entry name" value="Bact_Acetyltransf"/>
</dbReference>
<dbReference type="EMBL" id="HBFE01003692">
    <property type="protein sequence ID" value="CAD8726366.1"/>
    <property type="molecule type" value="Transcribed_RNA"/>
</dbReference>
<evidence type="ECO:0000256" key="1">
    <source>
        <dbReference type="ARBA" id="ARBA00022679"/>
    </source>
</evidence>
<gene>
    <name evidence="4" type="ORF">EMAD1354_LOCUS2446</name>
</gene>
<dbReference type="InterPro" id="IPR000182">
    <property type="entry name" value="GNAT_dom"/>
</dbReference>
<proteinExistence type="predicted"/>
<dbReference type="GO" id="GO:0016747">
    <property type="term" value="F:acyltransferase activity, transferring groups other than amino-acyl groups"/>
    <property type="evidence" value="ECO:0007669"/>
    <property type="project" value="InterPro"/>
</dbReference>
<protein>
    <recommendedName>
        <fullName evidence="3">N-acetyltransferase domain-containing protein</fullName>
    </recommendedName>
</protein>
<dbReference type="CDD" id="cd04301">
    <property type="entry name" value="NAT_SF"/>
    <property type="match status" value="1"/>
</dbReference>
<accession>A0A7S0T7Y0</accession>
<organism evidence="4">
    <name type="scientific">Erythrolobus madagascarensis</name>
    <dbReference type="NCBI Taxonomy" id="708628"/>
    <lineage>
        <taxon>Eukaryota</taxon>
        <taxon>Rhodophyta</taxon>
        <taxon>Bangiophyceae</taxon>
        <taxon>Porphyridiales</taxon>
        <taxon>Porphyridiaceae</taxon>
        <taxon>Erythrolobus</taxon>
    </lineage>
</organism>
<dbReference type="PROSITE" id="PS51186">
    <property type="entry name" value="GNAT"/>
    <property type="match status" value="1"/>
</dbReference>
<dbReference type="InterPro" id="IPR016181">
    <property type="entry name" value="Acyl_CoA_acyltransferase"/>
</dbReference>
<evidence type="ECO:0000259" key="3">
    <source>
        <dbReference type="PROSITE" id="PS51186"/>
    </source>
</evidence>
<sequence length="223" mass="24744">MRVGIRYNRFAHRRALVTRSPMIVNTGQEQPNTFAFNSSEHFTNTAGTQDQPPLIIRRASAADIHAMWRALAYAARWNSTEQLSATHTLSENSNNDNDHITRYLDMWKPRTDLGVVAERGGEVLGACWASTMTSSRPGYGYVSDTIPELVIGIEPSYRGTGIGNKLVSDLIQQATENRVEGISLSVDRLNKPARALYERHGFAQVGQEGNSLTMVLLLRVGLK</sequence>
<keyword evidence="2" id="KW-0012">Acyltransferase</keyword>